<keyword evidence="2" id="KW-0547">Nucleotide-binding</keyword>
<dbReference type="Pfam" id="PF00158">
    <property type="entry name" value="Sigma54_activat"/>
    <property type="match status" value="1"/>
</dbReference>
<dbReference type="GO" id="GO:0006355">
    <property type="term" value="P:regulation of DNA-templated transcription"/>
    <property type="evidence" value="ECO:0007669"/>
    <property type="project" value="InterPro"/>
</dbReference>
<keyword evidence="3" id="KW-0067">ATP-binding</keyword>
<accession>A0A7V0Z5F6</accession>
<dbReference type="GO" id="GO:0043565">
    <property type="term" value="F:sequence-specific DNA binding"/>
    <property type="evidence" value="ECO:0007669"/>
    <property type="project" value="InterPro"/>
</dbReference>
<evidence type="ECO:0000313" key="9">
    <source>
        <dbReference type="EMBL" id="HDY58963.1"/>
    </source>
</evidence>
<dbReference type="InterPro" id="IPR025944">
    <property type="entry name" value="Sigma_54_int_dom_CS"/>
</dbReference>
<dbReference type="SUPFAM" id="SSF52540">
    <property type="entry name" value="P-loop containing nucleoside triphosphate hydrolases"/>
    <property type="match status" value="1"/>
</dbReference>
<dbReference type="InterPro" id="IPR025662">
    <property type="entry name" value="Sigma_54_int_dom_ATP-bd_1"/>
</dbReference>
<dbReference type="PANTHER" id="PTHR32071">
    <property type="entry name" value="TRANSCRIPTIONAL REGULATORY PROTEIN"/>
    <property type="match status" value="1"/>
</dbReference>
<protein>
    <submittedName>
        <fullName evidence="9">Sigma-54-dependent Fis family transcriptional regulator</fullName>
    </submittedName>
</protein>
<dbReference type="PRINTS" id="PR01590">
    <property type="entry name" value="HTHFIS"/>
</dbReference>
<keyword evidence="1 6" id="KW-0597">Phosphoprotein</keyword>
<organism evidence="9">
    <name type="scientific">candidate division WOR-3 bacterium</name>
    <dbReference type="NCBI Taxonomy" id="2052148"/>
    <lineage>
        <taxon>Bacteria</taxon>
        <taxon>Bacteria division WOR-3</taxon>
    </lineage>
</organism>
<dbReference type="SUPFAM" id="SSF52172">
    <property type="entry name" value="CheY-like"/>
    <property type="match status" value="1"/>
</dbReference>
<evidence type="ECO:0000256" key="2">
    <source>
        <dbReference type="ARBA" id="ARBA00022741"/>
    </source>
</evidence>
<evidence type="ECO:0000256" key="3">
    <source>
        <dbReference type="ARBA" id="ARBA00022840"/>
    </source>
</evidence>
<dbReference type="Pfam" id="PF25601">
    <property type="entry name" value="AAA_lid_14"/>
    <property type="match status" value="1"/>
</dbReference>
<dbReference type="InterPro" id="IPR003593">
    <property type="entry name" value="AAA+_ATPase"/>
</dbReference>
<dbReference type="InterPro" id="IPR027417">
    <property type="entry name" value="P-loop_NTPase"/>
</dbReference>
<evidence type="ECO:0000256" key="5">
    <source>
        <dbReference type="ARBA" id="ARBA00023163"/>
    </source>
</evidence>
<dbReference type="CDD" id="cd00009">
    <property type="entry name" value="AAA"/>
    <property type="match status" value="1"/>
</dbReference>
<dbReference type="InterPro" id="IPR002197">
    <property type="entry name" value="HTH_Fis"/>
</dbReference>
<dbReference type="InterPro" id="IPR011006">
    <property type="entry name" value="CheY-like_superfamily"/>
</dbReference>
<name>A0A7V0Z5F6_UNCW3</name>
<dbReference type="GO" id="GO:0000160">
    <property type="term" value="P:phosphorelay signal transduction system"/>
    <property type="evidence" value="ECO:0007669"/>
    <property type="project" value="InterPro"/>
</dbReference>
<dbReference type="SMART" id="SM00448">
    <property type="entry name" value="REC"/>
    <property type="match status" value="1"/>
</dbReference>
<proteinExistence type="predicted"/>
<reference evidence="9" key="1">
    <citation type="journal article" date="2020" name="mSystems">
        <title>Genome- and Community-Level Interaction Insights into Carbon Utilization and Element Cycling Functions of Hydrothermarchaeota in Hydrothermal Sediment.</title>
        <authorList>
            <person name="Zhou Z."/>
            <person name="Liu Y."/>
            <person name="Xu W."/>
            <person name="Pan J."/>
            <person name="Luo Z.H."/>
            <person name="Li M."/>
        </authorList>
    </citation>
    <scope>NUCLEOTIDE SEQUENCE [LARGE SCALE GENOMIC DNA]</scope>
    <source>
        <strain evidence="9">SpSt-258</strain>
    </source>
</reference>
<dbReference type="Gene3D" id="3.40.50.2300">
    <property type="match status" value="1"/>
</dbReference>
<dbReference type="PROSITE" id="PS00688">
    <property type="entry name" value="SIGMA54_INTERACT_3"/>
    <property type="match status" value="1"/>
</dbReference>
<dbReference type="PROSITE" id="PS00675">
    <property type="entry name" value="SIGMA54_INTERACT_1"/>
    <property type="match status" value="1"/>
</dbReference>
<dbReference type="Gene3D" id="1.10.8.60">
    <property type="match status" value="1"/>
</dbReference>
<dbReference type="FunFam" id="3.40.50.2300:FF:000018">
    <property type="entry name" value="DNA-binding transcriptional regulator NtrC"/>
    <property type="match status" value="1"/>
</dbReference>
<dbReference type="Gene3D" id="1.10.10.60">
    <property type="entry name" value="Homeodomain-like"/>
    <property type="match status" value="1"/>
</dbReference>
<dbReference type="PROSITE" id="PS50110">
    <property type="entry name" value="RESPONSE_REGULATORY"/>
    <property type="match status" value="1"/>
</dbReference>
<feature type="domain" description="Sigma-54 factor interaction" evidence="7">
    <location>
        <begin position="157"/>
        <end position="386"/>
    </location>
</feature>
<feature type="domain" description="Response regulatory" evidence="8">
    <location>
        <begin position="21"/>
        <end position="135"/>
    </location>
</feature>
<gene>
    <name evidence="9" type="ORF">ENP86_05370</name>
</gene>
<dbReference type="AlphaFoldDB" id="A0A7V0Z5F6"/>
<keyword evidence="4" id="KW-0805">Transcription regulation</keyword>
<dbReference type="FunFam" id="3.40.50.300:FF:000006">
    <property type="entry name" value="DNA-binding transcriptional regulator NtrC"/>
    <property type="match status" value="1"/>
</dbReference>
<dbReference type="EMBL" id="DSKY01000014">
    <property type="protein sequence ID" value="HDY58963.1"/>
    <property type="molecule type" value="Genomic_DNA"/>
</dbReference>
<evidence type="ECO:0000256" key="1">
    <source>
        <dbReference type="ARBA" id="ARBA00022553"/>
    </source>
</evidence>
<evidence type="ECO:0000256" key="4">
    <source>
        <dbReference type="ARBA" id="ARBA00023015"/>
    </source>
</evidence>
<dbReference type="Pfam" id="PF00072">
    <property type="entry name" value="Response_reg"/>
    <property type="match status" value="1"/>
</dbReference>
<comment type="caution">
    <text evidence="9">The sequence shown here is derived from an EMBL/GenBank/DDBJ whole genome shotgun (WGS) entry which is preliminary data.</text>
</comment>
<feature type="modified residue" description="4-aspartylphosphate" evidence="6">
    <location>
        <position position="70"/>
    </location>
</feature>
<sequence length="463" mass="52205">MEKMRINPSDKEPITGRSKFKILIIDDELKICEILKDILDSEGYETDFAINGMDGLKKIQKNKIDLVLLDIKLSDIDGLSLLKKIKDFDPDILVIMISAFGTVSTAVEALKNGAEDFIEKPLEINRILITIKNIIEKAEFKKQSIILKSEMLKGYRIIGESEGIKSVINLIEKAAPTNSTVLILGETGTGKDLVAHNIHLKSPRAGQPFVKVNCAALPRELIESELFGYEKGAFTGAFKRKFGQFELADKGTLFLNEIGDMGLSAQSKVLSAMEDKEIMRIGGTTRIKVDVRIIAATNQNLLQLIKEKKFREDLYHRINVLTIHIPPLRERIEDIPLLAEYFLKNACIENNRTVKSLTKNALNYLKLYHWPGNVRELKHLMEKLAILIARTELETDDIAPILEEVKKDTSLQYNIDIAKDELEKNYILSALQQAEGHMGKAAKILGIDRSTLFRKIKKLGIKL</sequence>
<evidence type="ECO:0000256" key="6">
    <source>
        <dbReference type="PROSITE-ProRule" id="PRU00169"/>
    </source>
</evidence>
<dbReference type="PROSITE" id="PS50045">
    <property type="entry name" value="SIGMA54_INTERACT_4"/>
    <property type="match status" value="1"/>
</dbReference>
<dbReference type="SUPFAM" id="SSF46689">
    <property type="entry name" value="Homeodomain-like"/>
    <property type="match status" value="1"/>
</dbReference>
<dbReference type="InterPro" id="IPR058031">
    <property type="entry name" value="AAA_lid_NorR"/>
</dbReference>
<dbReference type="PANTHER" id="PTHR32071:SF17">
    <property type="entry name" value="TRANSCRIPTIONAL REGULATOR (NTRC FAMILY)"/>
    <property type="match status" value="1"/>
</dbReference>
<dbReference type="Gene3D" id="3.40.50.300">
    <property type="entry name" value="P-loop containing nucleotide triphosphate hydrolases"/>
    <property type="match status" value="1"/>
</dbReference>
<dbReference type="SMART" id="SM00382">
    <property type="entry name" value="AAA"/>
    <property type="match status" value="1"/>
</dbReference>
<evidence type="ECO:0000259" key="8">
    <source>
        <dbReference type="PROSITE" id="PS50110"/>
    </source>
</evidence>
<dbReference type="InterPro" id="IPR009057">
    <property type="entry name" value="Homeodomain-like_sf"/>
</dbReference>
<keyword evidence="5" id="KW-0804">Transcription</keyword>
<dbReference type="InterPro" id="IPR001789">
    <property type="entry name" value="Sig_transdc_resp-reg_receiver"/>
</dbReference>
<dbReference type="Pfam" id="PF02954">
    <property type="entry name" value="HTH_8"/>
    <property type="match status" value="1"/>
</dbReference>
<dbReference type="GO" id="GO:0005524">
    <property type="term" value="F:ATP binding"/>
    <property type="evidence" value="ECO:0007669"/>
    <property type="project" value="UniProtKB-KW"/>
</dbReference>
<evidence type="ECO:0000259" key="7">
    <source>
        <dbReference type="PROSITE" id="PS50045"/>
    </source>
</evidence>
<dbReference type="InterPro" id="IPR002078">
    <property type="entry name" value="Sigma_54_int"/>
</dbReference>